<dbReference type="Gene3D" id="1.20.1250.20">
    <property type="entry name" value="MFS general substrate transporter like domains"/>
    <property type="match status" value="1"/>
</dbReference>
<keyword evidence="8" id="KW-1185">Reference proteome</keyword>
<dbReference type="InterPro" id="IPR020846">
    <property type="entry name" value="MFS_dom"/>
</dbReference>
<keyword evidence="4 5" id="KW-0472">Membrane</keyword>
<keyword evidence="2 5" id="KW-0812">Transmembrane</keyword>
<dbReference type="InterPro" id="IPR011701">
    <property type="entry name" value="MFS"/>
</dbReference>
<evidence type="ECO:0000256" key="3">
    <source>
        <dbReference type="ARBA" id="ARBA00022989"/>
    </source>
</evidence>
<dbReference type="PANTHER" id="PTHR23501">
    <property type="entry name" value="MAJOR FACILITATOR SUPERFAMILY"/>
    <property type="match status" value="1"/>
</dbReference>
<comment type="subcellular location">
    <subcellularLocation>
        <location evidence="1">Cell membrane</location>
        <topology evidence="1">Multi-pass membrane protein</topology>
    </subcellularLocation>
</comment>
<dbReference type="InterPro" id="IPR036259">
    <property type="entry name" value="MFS_trans_sf"/>
</dbReference>
<dbReference type="PANTHER" id="PTHR23501:SF197">
    <property type="entry name" value="COMD"/>
    <property type="match status" value="1"/>
</dbReference>
<evidence type="ECO:0000256" key="2">
    <source>
        <dbReference type="ARBA" id="ARBA00022692"/>
    </source>
</evidence>
<gene>
    <name evidence="7" type="ORF">ACFPCY_16240</name>
</gene>
<feature type="transmembrane region" description="Helical" evidence="5">
    <location>
        <begin position="138"/>
        <end position="157"/>
    </location>
</feature>
<evidence type="ECO:0000256" key="1">
    <source>
        <dbReference type="ARBA" id="ARBA00004651"/>
    </source>
</evidence>
<feature type="transmembrane region" description="Helical" evidence="5">
    <location>
        <begin position="243"/>
        <end position="261"/>
    </location>
</feature>
<dbReference type="Pfam" id="PF07690">
    <property type="entry name" value="MFS_1"/>
    <property type="match status" value="1"/>
</dbReference>
<dbReference type="Proteomes" id="UP001595872">
    <property type="component" value="Unassembled WGS sequence"/>
</dbReference>
<evidence type="ECO:0000313" key="7">
    <source>
        <dbReference type="EMBL" id="MFC4908874.1"/>
    </source>
</evidence>
<evidence type="ECO:0000259" key="6">
    <source>
        <dbReference type="PROSITE" id="PS50850"/>
    </source>
</evidence>
<feature type="transmembrane region" description="Helical" evidence="5">
    <location>
        <begin position="74"/>
        <end position="96"/>
    </location>
</feature>
<feature type="transmembrane region" description="Helical" evidence="5">
    <location>
        <begin position="7"/>
        <end position="27"/>
    </location>
</feature>
<evidence type="ECO:0000256" key="4">
    <source>
        <dbReference type="ARBA" id="ARBA00023136"/>
    </source>
</evidence>
<feature type="transmembrane region" description="Helical" evidence="5">
    <location>
        <begin position="33"/>
        <end position="53"/>
    </location>
</feature>
<feature type="domain" description="Major facilitator superfamily (MFS) profile" evidence="6">
    <location>
        <begin position="1"/>
        <end position="266"/>
    </location>
</feature>
<comment type="caution">
    <text evidence="7">The sequence shown here is derived from an EMBL/GenBank/DDBJ whole genome shotgun (WGS) entry which is preliminary data.</text>
</comment>
<dbReference type="SUPFAM" id="SSF103473">
    <property type="entry name" value="MFS general substrate transporter"/>
    <property type="match status" value="1"/>
</dbReference>
<reference evidence="8" key="1">
    <citation type="journal article" date="2019" name="Int. J. Syst. Evol. Microbiol.">
        <title>The Global Catalogue of Microorganisms (GCM) 10K type strain sequencing project: providing services to taxonomists for standard genome sequencing and annotation.</title>
        <authorList>
            <consortium name="The Broad Institute Genomics Platform"/>
            <consortium name="The Broad Institute Genome Sequencing Center for Infectious Disease"/>
            <person name="Wu L."/>
            <person name="Ma J."/>
        </authorList>
    </citation>
    <scope>NUCLEOTIDE SEQUENCE [LARGE SCALE GENOMIC DNA]</scope>
    <source>
        <strain evidence="8">KLKA75</strain>
    </source>
</reference>
<protein>
    <submittedName>
        <fullName evidence="7">MFS transporter</fullName>
    </submittedName>
</protein>
<organism evidence="7 8">
    <name type="scientific">Actinomadura gamaensis</name>
    <dbReference type="NCBI Taxonomy" id="1763541"/>
    <lineage>
        <taxon>Bacteria</taxon>
        <taxon>Bacillati</taxon>
        <taxon>Actinomycetota</taxon>
        <taxon>Actinomycetes</taxon>
        <taxon>Streptosporangiales</taxon>
        <taxon>Thermomonosporaceae</taxon>
        <taxon>Actinomadura</taxon>
    </lineage>
</organism>
<dbReference type="RefSeq" id="WP_378255903.1">
    <property type="nucleotide sequence ID" value="NZ_JBHSIT010000004.1"/>
</dbReference>
<dbReference type="EMBL" id="JBHSIT010000004">
    <property type="protein sequence ID" value="MFC4908874.1"/>
    <property type="molecule type" value="Genomic_DNA"/>
</dbReference>
<dbReference type="PROSITE" id="PS50850">
    <property type="entry name" value="MFS"/>
    <property type="match status" value="1"/>
</dbReference>
<feature type="transmembrane region" description="Helical" evidence="5">
    <location>
        <begin position="200"/>
        <end position="223"/>
    </location>
</feature>
<feature type="transmembrane region" description="Helical" evidence="5">
    <location>
        <begin position="108"/>
        <end position="126"/>
    </location>
</feature>
<sequence>MRLDWEGVLLLGGTIATVILAATWAGVRYAWTSPQIIGLGALAFAGLVAFVVTQRRVADPLLPPRVFAHRNMRLASAIVLIVGAVMFTGALYLPLYQQTVQHASAADSGLLLLPMMIPMVLASQLPGRVMTRTGRYKIFPIAGGAALTLGAALLASLDASSGRVETSVYMAVVGIGLGLTMQMTTTIAQNSVEMRDIGAATAATTLFRTLGGTLAVAAFGALYTRSVLHAGQIAGSAQGFSHIYTGVAILCALAFVAALFVKEVPLRGKPKIETAETPAVSDAGRGVSAR</sequence>
<proteinExistence type="predicted"/>
<feature type="transmembrane region" description="Helical" evidence="5">
    <location>
        <begin position="169"/>
        <end position="188"/>
    </location>
</feature>
<name>A0ABV9TY05_9ACTN</name>
<keyword evidence="3 5" id="KW-1133">Transmembrane helix</keyword>
<evidence type="ECO:0000256" key="5">
    <source>
        <dbReference type="SAM" id="Phobius"/>
    </source>
</evidence>
<evidence type="ECO:0000313" key="8">
    <source>
        <dbReference type="Proteomes" id="UP001595872"/>
    </source>
</evidence>
<accession>A0ABV9TY05</accession>